<dbReference type="Proteomes" id="UP001303046">
    <property type="component" value="Unassembled WGS sequence"/>
</dbReference>
<sequence>MATTREIFSKDALKLTRHSAHDQVPVVDPIANEVKLQVYLSAIRPIMIYGSETSAAPATVLEKLNCMERKLFRRLLGYFWPLVCHNKELYSEVDMVYRRMTRGKRQHLARPSEVVMGNHLRFFGHVMRRPSDRLVKVVLKMLPDPNWKRPPSRKRRFWTKVVKENLTTLGVHTQFSRDVKFCRQWNSDGGGSVDSMRTLAEDRTGTPGEAQLREEAGFRQGFSCMDRIQTASRVTVICRVYWHILIFVDYDKDFDKERH</sequence>
<evidence type="ECO:0000313" key="1">
    <source>
        <dbReference type="EMBL" id="KAK6763782.1"/>
    </source>
</evidence>
<reference evidence="1 2" key="1">
    <citation type="submission" date="2023-08" db="EMBL/GenBank/DDBJ databases">
        <title>A Necator americanus chromosomal reference genome.</title>
        <authorList>
            <person name="Ilik V."/>
            <person name="Petrzelkova K.J."/>
            <person name="Pardy F."/>
            <person name="Fuh T."/>
            <person name="Niatou-Singa F.S."/>
            <person name="Gouil Q."/>
            <person name="Baker L."/>
            <person name="Ritchie M.E."/>
            <person name="Jex A.R."/>
            <person name="Gazzola D."/>
            <person name="Li H."/>
            <person name="Toshio Fujiwara R."/>
            <person name="Zhan B."/>
            <person name="Aroian R.V."/>
            <person name="Pafco B."/>
            <person name="Schwarz E.M."/>
        </authorList>
    </citation>
    <scope>NUCLEOTIDE SEQUENCE [LARGE SCALE GENOMIC DNA]</scope>
    <source>
        <strain evidence="1 2">Aroian</strain>
        <tissue evidence="1">Whole animal</tissue>
    </source>
</reference>
<accession>A0ABR1EM90</accession>
<proteinExistence type="predicted"/>
<dbReference type="EMBL" id="JAVFWL010000006">
    <property type="protein sequence ID" value="KAK6763782.1"/>
    <property type="molecule type" value="Genomic_DNA"/>
</dbReference>
<protein>
    <submittedName>
        <fullName evidence="1">Uncharacterized protein</fullName>
    </submittedName>
</protein>
<gene>
    <name evidence="1" type="primary">Necator_chrX.g24369</name>
    <name evidence="1" type="ORF">RB195_024204</name>
</gene>
<name>A0ABR1EM90_NECAM</name>
<evidence type="ECO:0000313" key="2">
    <source>
        <dbReference type="Proteomes" id="UP001303046"/>
    </source>
</evidence>
<organism evidence="1 2">
    <name type="scientific">Necator americanus</name>
    <name type="common">Human hookworm</name>
    <dbReference type="NCBI Taxonomy" id="51031"/>
    <lineage>
        <taxon>Eukaryota</taxon>
        <taxon>Metazoa</taxon>
        <taxon>Ecdysozoa</taxon>
        <taxon>Nematoda</taxon>
        <taxon>Chromadorea</taxon>
        <taxon>Rhabditida</taxon>
        <taxon>Rhabditina</taxon>
        <taxon>Rhabditomorpha</taxon>
        <taxon>Strongyloidea</taxon>
        <taxon>Ancylostomatidae</taxon>
        <taxon>Bunostominae</taxon>
        <taxon>Necator</taxon>
    </lineage>
</organism>
<comment type="caution">
    <text evidence="1">The sequence shown here is derived from an EMBL/GenBank/DDBJ whole genome shotgun (WGS) entry which is preliminary data.</text>
</comment>
<keyword evidence="2" id="KW-1185">Reference proteome</keyword>